<dbReference type="SUPFAM" id="SSF51206">
    <property type="entry name" value="cAMP-binding domain-like"/>
    <property type="match status" value="1"/>
</dbReference>
<dbReference type="SUPFAM" id="SSF81324">
    <property type="entry name" value="Voltage-gated potassium channels"/>
    <property type="match status" value="1"/>
</dbReference>
<keyword evidence="5" id="KW-0406">Ion transport</keyword>
<evidence type="ECO:0000256" key="2">
    <source>
        <dbReference type="ARBA" id="ARBA00022448"/>
    </source>
</evidence>
<dbReference type="CDD" id="cd00038">
    <property type="entry name" value="CAP_ED"/>
    <property type="match status" value="1"/>
</dbReference>
<dbReference type="PROSITE" id="PS50042">
    <property type="entry name" value="CNMP_BINDING_3"/>
    <property type="match status" value="1"/>
</dbReference>
<feature type="transmembrane region" description="Helical" evidence="10">
    <location>
        <begin position="117"/>
        <end position="137"/>
    </location>
</feature>
<dbReference type="GO" id="GO:0005222">
    <property type="term" value="F:intracellularly cAMP-activated cation channel activity"/>
    <property type="evidence" value="ECO:0007669"/>
    <property type="project" value="TreeGrafter"/>
</dbReference>
<dbReference type="Proteomes" id="UP000050794">
    <property type="component" value="Unassembled WGS sequence"/>
</dbReference>
<feature type="region of interest" description="Disordered" evidence="9">
    <location>
        <begin position="1"/>
        <end position="58"/>
    </location>
</feature>
<evidence type="ECO:0000256" key="10">
    <source>
        <dbReference type="SAM" id="Phobius"/>
    </source>
</evidence>
<keyword evidence="6 10" id="KW-0472">Membrane</keyword>
<dbReference type="Gene3D" id="1.10.287.70">
    <property type="match status" value="1"/>
</dbReference>
<dbReference type="GO" id="GO:0030553">
    <property type="term" value="F:cGMP binding"/>
    <property type="evidence" value="ECO:0007669"/>
    <property type="project" value="TreeGrafter"/>
</dbReference>
<dbReference type="PANTHER" id="PTHR45638:SF11">
    <property type="entry name" value="CYCLIC NUCLEOTIDE-GATED CATION CHANNEL SUBUNIT A"/>
    <property type="match status" value="1"/>
</dbReference>
<evidence type="ECO:0000313" key="14">
    <source>
        <dbReference type="WBParaSite" id="TCNE_0000907801-mRNA-1"/>
    </source>
</evidence>
<evidence type="ECO:0000256" key="6">
    <source>
        <dbReference type="ARBA" id="ARBA00023136"/>
    </source>
</evidence>
<evidence type="ECO:0000256" key="4">
    <source>
        <dbReference type="ARBA" id="ARBA00022989"/>
    </source>
</evidence>
<feature type="transmembrane region" description="Helical" evidence="10">
    <location>
        <begin position="318"/>
        <end position="339"/>
    </location>
</feature>
<evidence type="ECO:0000256" key="1">
    <source>
        <dbReference type="ARBA" id="ARBA00004141"/>
    </source>
</evidence>
<dbReference type="WBParaSite" id="TCNE_0000907801-mRNA-1">
    <property type="protein sequence ID" value="TCNE_0000907801-mRNA-1"/>
    <property type="gene ID" value="TCNE_0000907801"/>
</dbReference>
<dbReference type="InterPro" id="IPR018488">
    <property type="entry name" value="cNMP-bd_CS"/>
</dbReference>
<evidence type="ECO:0000256" key="5">
    <source>
        <dbReference type="ARBA" id="ARBA00023065"/>
    </source>
</evidence>
<dbReference type="InterPro" id="IPR018490">
    <property type="entry name" value="cNMP-bd_dom_sf"/>
</dbReference>
<feature type="domain" description="Cyclic nucleotide-binding" evidence="11">
    <location>
        <begin position="393"/>
        <end position="511"/>
    </location>
</feature>
<keyword evidence="2" id="KW-0813">Transport</keyword>
<protein>
    <submittedName>
        <fullName evidence="14">Cyclic nucleotide-binding domain-containing protein</fullName>
    </submittedName>
</protein>
<reference evidence="12 13" key="2">
    <citation type="submission" date="2018-11" db="EMBL/GenBank/DDBJ databases">
        <authorList>
            <consortium name="Pathogen Informatics"/>
        </authorList>
    </citation>
    <scope>NUCLEOTIDE SEQUENCE [LARGE SCALE GENOMIC DNA]</scope>
</reference>
<feature type="transmembrane region" description="Helical" evidence="10">
    <location>
        <begin position="164"/>
        <end position="182"/>
    </location>
</feature>
<dbReference type="PANTHER" id="PTHR45638">
    <property type="entry name" value="CYCLIC NUCLEOTIDE-GATED CATION CHANNEL SUBUNIT A"/>
    <property type="match status" value="1"/>
</dbReference>
<keyword evidence="3 10" id="KW-0812">Transmembrane</keyword>
<evidence type="ECO:0000256" key="9">
    <source>
        <dbReference type="SAM" id="MobiDB-lite"/>
    </source>
</evidence>
<dbReference type="InterPro" id="IPR050866">
    <property type="entry name" value="CNG_cation_channel"/>
</dbReference>
<dbReference type="InterPro" id="IPR014710">
    <property type="entry name" value="RmlC-like_jellyroll"/>
</dbReference>
<organism evidence="13 14">
    <name type="scientific">Toxocara canis</name>
    <name type="common">Canine roundworm</name>
    <dbReference type="NCBI Taxonomy" id="6265"/>
    <lineage>
        <taxon>Eukaryota</taxon>
        <taxon>Metazoa</taxon>
        <taxon>Ecdysozoa</taxon>
        <taxon>Nematoda</taxon>
        <taxon>Chromadorea</taxon>
        <taxon>Rhabditida</taxon>
        <taxon>Spirurina</taxon>
        <taxon>Ascaridomorpha</taxon>
        <taxon>Ascaridoidea</taxon>
        <taxon>Toxocaridae</taxon>
        <taxon>Toxocara</taxon>
    </lineage>
</organism>
<dbReference type="GO" id="GO:0005886">
    <property type="term" value="C:plasma membrane"/>
    <property type="evidence" value="ECO:0007669"/>
    <property type="project" value="TreeGrafter"/>
</dbReference>
<keyword evidence="8" id="KW-0407">Ion channel</keyword>
<dbReference type="EMBL" id="UYWY01020070">
    <property type="protein sequence ID" value="VDM40399.1"/>
    <property type="molecule type" value="Genomic_DNA"/>
</dbReference>
<dbReference type="GO" id="GO:0044877">
    <property type="term" value="F:protein-containing complex binding"/>
    <property type="evidence" value="ECO:0007669"/>
    <property type="project" value="TreeGrafter"/>
</dbReference>
<gene>
    <name evidence="12" type="ORF">TCNE_LOCUS9078</name>
</gene>
<evidence type="ECO:0000313" key="13">
    <source>
        <dbReference type="Proteomes" id="UP000050794"/>
    </source>
</evidence>
<reference evidence="14" key="1">
    <citation type="submission" date="2016-06" db="UniProtKB">
        <authorList>
            <consortium name="WormBaseParasite"/>
        </authorList>
    </citation>
    <scope>IDENTIFICATION</scope>
</reference>
<dbReference type="Gene3D" id="1.10.287.630">
    <property type="entry name" value="Helix hairpin bin"/>
    <property type="match status" value="1"/>
</dbReference>
<evidence type="ECO:0000256" key="3">
    <source>
        <dbReference type="ARBA" id="ARBA00022692"/>
    </source>
</evidence>
<evidence type="ECO:0000313" key="12">
    <source>
        <dbReference type="EMBL" id="VDM40399.1"/>
    </source>
</evidence>
<accession>A0A183UKQ8</accession>
<evidence type="ECO:0000259" key="11">
    <source>
        <dbReference type="PROSITE" id="PS50042"/>
    </source>
</evidence>
<dbReference type="Pfam" id="PF00520">
    <property type="entry name" value="Ion_trans"/>
    <property type="match status" value="1"/>
</dbReference>
<dbReference type="PROSITE" id="PS00888">
    <property type="entry name" value="CNMP_BINDING_1"/>
    <property type="match status" value="1"/>
</dbReference>
<dbReference type="InterPro" id="IPR000595">
    <property type="entry name" value="cNMP-bd_dom"/>
</dbReference>
<keyword evidence="7" id="KW-1071">Ligand-gated ion channel</keyword>
<name>A0A183UKQ8_TOXCA</name>
<dbReference type="AlphaFoldDB" id="A0A183UKQ8"/>
<dbReference type="GO" id="GO:0017071">
    <property type="term" value="C:intracellular cyclic nucleotide activated cation channel complex"/>
    <property type="evidence" value="ECO:0007669"/>
    <property type="project" value="TreeGrafter"/>
</dbReference>
<evidence type="ECO:0000256" key="7">
    <source>
        <dbReference type="ARBA" id="ARBA00023286"/>
    </source>
</evidence>
<keyword evidence="4 10" id="KW-1133">Transmembrane helix</keyword>
<feature type="compositionally biased region" description="Polar residues" evidence="9">
    <location>
        <begin position="41"/>
        <end position="55"/>
    </location>
</feature>
<dbReference type="GO" id="GO:0005223">
    <property type="term" value="F:intracellularly cGMP-activated cation channel activity"/>
    <property type="evidence" value="ECO:0007669"/>
    <property type="project" value="TreeGrafter"/>
</dbReference>
<dbReference type="Pfam" id="PF00027">
    <property type="entry name" value="cNMP_binding"/>
    <property type="match status" value="1"/>
</dbReference>
<dbReference type="InterPro" id="IPR005821">
    <property type="entry name" value="Ion_trans_dom"/>
</dbReference>
<proteinExistence type="predicted"/>
<dbReference type="SMART" id="SM00100">
    <property type="entry name" value="cNMP"/>
    <property type="match status" value="1"/>
</dbReference>
<feature type="transmembrane region" description="Helical" evidence="10">
    <location>
        <begin position="86"/>
        <end position="110"/>
    </location>
</feature>
<sequence length="594" mass="69034">MSMQPEDQEERERHSELNASAVFEPPAVAAQTAAKLESKNSRTSLLRASPNSETPPTARKWDIRATTKKFIRSIVFFTLRPTSTALYYWTTLTSIGCFYNLLMVVIFVFVDIHKYFFYYWLCCNIVFDFIFLIDIFVQSRISYLHDGALVVDLKLIAKRYVKTTVFWLDVLCLFPLDLFLFIRRDISLLRVNRLLKSHRLMHFIERTQMRTNWPNDEDPGVWQFTYTKIADPVLPTCDILLSEDADEDCWFNESGRDVGQRMDYVTEMMAYWNKKAIIVRFPNFTKEYALSMYWSSLTLTTSGQQPYPMRSIENGLEIVDTLLGLLIFAVIIGSVGSVVSTMNRNQSEFQEIVDGIKFYMNYRQVDPDIQKRVLNCCEYVHDQGITKDESDCEPGLLYELVLRLQFHMFGPNDYLCRRGELAKEMYIVKRGQLNYVSDDGQTVLKVLKEGAVFGQLAILNLSGDRSGNKHTVAVRSLGYTDVYALRQEDVCQVLQEYPDARQSLFQKAKEMLRADDMWEEGTADDEEDKWTMLTLEEQLMGLDGNISKMDAQISQIYDSFSDLSLSLKQRMTKLETVFMENRRQIREDYTNFAS</sequence>
<evidence type="ECO:0000256" key="8">
    <source>
        <dbReference type="ARBA" id="ARBA00023303"/>
    </source>
</evidence>
<keyword evidence="13" id="KW-1185">Reference proteome</keyword>
<comment type="subcellular location">
    <subcellularLocation>
        <location evidence="1">Membrane</location>
        <topology evidence="1">Multi-pass membrane protein</topology>
    </subcellularLocation>
</comment>
<dbReference type="Gene3D" id="2.60.120.10">
    <property type="entry name" value="Jelly Rolls"/>
    <property type="match status" value="1"/>
</dbReference>